<accession>A0A8J3YH30</accession>
<dbReference type="GO" id="GO:0003677">
    <property type="term" value="F:DNA binding"/>
    <property type="evidence" value="ECO:0007669"/>
    <property type="project" value="UniProtKB-UniRule"/>
</dbReference>
<evidence type="ECO:0000313" key="7">
    <source>
        <dbReference type="EMBL" id="GIJ44073.1"/>
    </source>
</evidence>
<evidence type="ECO:0000256" key="2">
    <source>
        <dbReference type="ARBA" id="ARBA00023015"/>
    </source>
</evidence>
<proteinExistence type="inferred from homology"/>
<dbReference type="PANTHER" id="PTHR35807:SF1">
    <property type="entry name" value="TRANSCRIPTIONAL REGULATOR REDD"/>
    <property type="match status" value="1"/>
</dbReference>
<dbReference type="InterPro" id="IPR027417">
    <property type="entry name" value="P-loop_NTPase"/>
</dbReference>
<keyword evidence="3 5" id="KW-0238">DNA-binding</keyword>
<dbReference type="CDD" id="cd15831">
    <property type="entry name" value="BTAD"/>
    <property type="match status" value="1"/>
</dbReference>
<evidence type="ECO:0000313" key="8">
    <source>
        <dbReference type="Proteomes" id="UP000619260"/>
    </source>
</evidence>
<sequence length="575" mass="60515">MPVSSLLFDPLGPLEVWRDGRCVDLGPPQRRLLLLRLLLAERRPVPFDRLHEDLWAGRPPPGAAASVHAHVSRLRAALEPAGSASRVLVRDRCGYALLADASAVTSARFETSVERTRRLLAAGRAGAARREIERAMRWWRGPALADAADAPFARAAAVRLDEARLAGHELRVAVLLADGDAAGAVTAARALIVAQPLRESAWLLLIRALYLSGRPAEALREYERIRAALAEELGTEPGPALRELHLAVLRHDTPAIGGVTAPHPRDVAGPVLVGRDDARAALDRVLVSAAGGRSSWAIVSGSAGAGKTALVERVAADASRDGWRVAFTRPVGAAGEGWRAGPLLDGPGSGDACGLLAERLGGRPTLWIVEDLQWADAAARALLAHVATGLRDVPLAVFCTVRDADRPPLAELTVLLARLGAARVTLGPLSARHVERLLRTRADRPPRHGTPPGVSLAATELHRRSGGNPFYLNELLTLPEARRWGPGAAVPPGALSVLRAELRALPAPAREILSVAAAQSGHSGRFDPGAVASAAGLPLDVVHARLGPALDAGLVHAPNGYRFAAGLIAEVLLGD</sequence>
<dbReference type="InterPro" id="IPR051677">
    <property type="entry name" value="AfsR-DnrI-RedD_regulator"/>
</dbReference>
<dbReference type="GO" id="GO:0006355">
    <property type="term" value="P:regulation of DNA-templated transcription"/>
    <property type="evidence" value="ECO:0007669"/>
    <property type="project" value="InterPro"/>
</dbReference>
<dbReference type="SMART" id="SM00862">
    <property type="entry name" value="Trans_reg_C"/>
    <property type="match status" value="1"/>
</dbReference>
<dbReference type="InterPro" id="IPR041664">
    <property type="entry name" value="AAA_16"/>
</dbReference>
<feature type="DNA-binding region" description="OmpR/PhoB-type" evidence="5">
    <location>
        <begin position="1"/>
        <end position="99"/>
    </location>
</feature>
<dbReference type="SUPFAM" id="SSF48452">
    <property type="entry name" value="TPR-like"/>
    <property type="match status" value="1"/>
</dbReference>
<dbReference type="AlphaFoldDB" id="A0A8J3YH30"/>
<dbReference type="Proteomes" id="UP000619260">
    <property type="component" value="Unassembled WGS sequence"/>
</dbReference>
<dbReference type="SMART" id="SM01043">
    <property type="entry name" value="BTAD"/>
    <property type="match status" value="1"/>
</dbReference>
<evidence type="ECO:0000256" key="4">
    <source>
        <dbReference type="ARBA" id="ARBA00023163"/>
    </source>
</evidence>
<dbReference type="Gene3D" id="1.10.10.10">
    <property type="entry name" value="Winged helix-like DNA-binding domain superfamily/Winged helix DNA-binding domain"/>
    <property type="match status" value="1"/>
</dbReference>
<dbReference type="SUPFAM" id="SSF52540">
    <property type="entry name" value="P-loop containing nucleoside triphosphate hydrolases"/>
    <property type="match status" value="1"/>
</dbReference>
<evidence type="ECO:0000259" key="6">
    <source>
        <dbReference type="PROSITE" id="PS51755"/>
    </source>
</evidence>
<keyword evidence="8" id="KW-1185">Reference proteome</keyword>
<evidence type="ECO:0000256" key="5">
    <source>
        <dbReference type="PROSITE-ProRule" id="PRU01091"/>
    </source>
</evidence>
<dbReference type="Pfam" id="PF00486">
    <property type="entry name" value="Trans_reg_C"/>
    <property type="match status" value="1"/>
</dbReference>
<keyword evidence="2" id="KW-0805">Transcription regulation</keyword>
<reference evidence="7" key="1">
    <citation type="submission" date="2021-01" db="EMBL/GenBank/DDBJ databases">
        <title>Whole genome shotgun sequence of Virgisporangium aliadipatigenens NBRC 105644.</title>
        <authorList>
            <person name="Komaki H."/>
            <person name="Tamura T."/>
        </authorList>
    </citation>
    <scope>NUCLEOTIDE SEQUENCE</scope>
    <source>
        <strain evidence="7">NBRC 105644</strain>
    </source>
</reference>
<dbReference type="PANTHER" id="PTHR35807">
    <property type="entry name" value="TRANSCRIPTIONAL REGULATOR REDD-RELATED"/>
    <property type="match status" value="1"/>
</dbReference>
<dbReference type="EMBL" id="BOPF01000003">
    <property type="protein sequence ID" value="GIJ44073.1"/>
    <property type="molecule type" value="Genomic_DNA"/>
</dbReference>
<protein>
    <recommendedName>
        <fullName evidence="6">OmpR/PhoB-type domain-containing protein</fullName>
    </recommendedName>
</protein>
<evidence type="ECO:0000256" key="3">
    <source>
        <dbReference type="ARBA" id="ARBA00023125"/>
    </source>
</evidence>
<dbReference type="InterPro" id="IPR011990">
    <property type="entry name" value="TPR-like_helical_dom_sf"/>
</dbReference>
<dbReference type="Pfam" id="PF13191">
    <property type="entry name" value="AAA_16"/>
    <property type="match status" value="1"/>
</dbReference>
<feature type="domain" description="OmpR/PhoB-type" evidence="6">
    <location>
        <begin position="1"/>
        <end position="99"/>
    </location>
</feature>
<evidence type="ECO:0000256" key="1">
    <source>
        <dbReference type="ARBA" id="ARBA00005820"/>
    </source>
</evidence>
<dbReference type="InterPro" id="IPR016032">
    <property type="entry name" value="Sig_transdc_resp-reg_C-effctor"/>
</dbReference>
<organism evidence="7 8">
    <name type="scientific">Virgisporangium aliadipatigenens</name>
    <dbReference type="NCBI Taxonomy" id="741659"/>
    <lineage>
        <taxon>Bacteria</taxon>
        <taxon>Bacillati</taxon>
        <taxon>Actinomycetota</taxon>
        <taxon>Actinomycetes</taxon>
        <taxon>Micromonosporales</taxon>
        <taxon>Micromonosporaceae</taxon>
        <taxon>Virgisporangium</taxon>
    </lineage>
</organism>
<dbReference type="Gene3D" id="1.25.40.10">
    <property type="entry name" value="Tetratricopeptide repeat domain"/>
    <property type="match status" value="1"/>
</dbReference>
<dbReference type="InterPro" id="IPR005158">
    <property type="entry name" value="BTAD"/>
</dbReference>
<name>A0A8J3YH30_9ACTN</name>
<dbReference type="InterPro" id="IPR001867">
    <property type="entry name" value="OmpR/PhoB-type_DNA-bd"/>
</dbReference>
<dbReference type="PROSITE" id="PS51755">
    <property type="entry name" value="OMPR_PHOB"/>
    <property type="match status" value="1"/>
</dbReference>
<dbReference type="InterPro" id="IPR036388">
    <property type="entry name" value="WH-like_DNA-bd_sf"/>
</dbReference>
<dbReference type="Pfam" id="PF03704">
    <property type="entry name" value="BTAD"/>
    <property type="match status" value="1"/>
</dbReference>
<gene>
    <name evidence="7" type="ORF">Val02_09590</name>
</gene>
<dbReference type="SUPFAM" id="SSF46894">
    <property type="entry name" value="C-terminal effector domain of the bipartite response regulators"/>
    <property type="match status" value="1"/>
</dbReference>
<comment type="similarity">
    <text evidence="1">Belongs to the AfsR/DnrI/RedD regulatory family.</text>
</comment>
<dbReference type="GO" id="GO:0000160">
    <property type="term" value="P:phosphorelay signal transduction system"/>
    <property type="evidence" value="ECO:0007669"/>
    <property type="project" value="InterPro"/>
</dbReference>
<keyword evidence="4" id="KW-0804">Transcription</keyword>
<comment type="caution">
    <text evidence="7">The sequence shown here is derived from an EMBL/GenBank/DDBJ whole genome shotgun (WGS) entry which is preliminary data.</text>
</comment>